<dbReference type="GO" id="GO:0046394">
    <property type="term" value="P:carboxylic acid biosynthetic process"/>
    <property type="evidence" value="ECO:0007669"/>
    <property type="project" value="UniProtKB-ARBA"/>
</dbReference>
<evidence type="ECO:0000256" key="8">
    <source>
        <dbReference type="ARBA" id="ARBA00049229"/>
    </source>
</evidence>
<reference evidence="9 10" key="1">
    <citation type="journal article" date="2012" name="Environ. Microbiol.">
        <title>The genome sequence of Desulfatibacillum alkenivorans AK-01: a blueprint for anaerobic alkane oxidation.</title>
        <authorList>
            <person name="Callaghan A.V."/>
            <person name="Morris B.E."/>
            <person name="Pereira I.A."/>
            <person name="McInerney M.J."/>
            <person name="Austin R.N."/>
            <person name="Groves J.T."/>
            <person name="Kukor J.J."/>
            <person name="Suflita J.M."/>
            <person name="Young L.Y."/>
            <person name="Zylstra G.J."/>
            <person name="Wawrik B."/>
        </authorList>
    </citation>
    <scope>NUCLEOTIDE SEQUENCE [LARGE SCALE GENOMIC DNA]</scope>
    <source>
        <strain evidence="9 10">AK-01</strain>
    </source>
</reference>
<dbReference type="Proteomes" id="UP000000739">
    <property type="component" value="Chromosome"/>
</dbReference>
<proteinExistence type="inferred from homology"/>
<keyword evidence="10" id="KW-1185">Reference proteome</keyword>
<accession>B8F9I7</accession>
<dbReference type="SUPFAM" id="SSF56752">
    <property type="entry name" value="D-aminoacid aminotransferase-like PLP-dependent enzymes"/>
    <property type="match status" value="1"/>
</dbReference>
<sequence>MSDKQETACAPKERIIWLNGAFLPESQARISPLDRGLLFGDGLFETIRAQNGEPMFLEDHLERIKASARRFNLPWNGGLDWDGILIGLIRKNNLQDGLARLKIVLTRGCAPGLGLPHASNPTCMALAENYLAPASGAYAQGWDLYIPEQSISPPLSGHKTLNYLYYMAMKQEAIDNGCHEALILDKDGMVAETCTANLLAYDINGWYTPATNWRLPGTAFKQVERLIKQQGHIIRRQPVMVRQLANAQWVWAVNCLMGVMPVRSIGGRPLASMNSDSAAALRAQLFMG</sequence>
<comment type="similarity">
    <text evidence="4">Belongs to the class-IV pyridoxal-phosphate-dependent aminotransferase family.</text>
</comment>
<dbReference type="InterPro" id="IPR043132">
    <property type="entry name" value="BCAT-like_C"/>
</dbReference>
<dbReference type="Pfam" id="PF01063">
    <property type="entry name" value="Aminotran_4"/>
    <property type="match status" value="1"/>
</dbReference>
<dbReference type="KEGG" id="dal:Dalk_1230"/>
<dbReference type="GO" id="GO:0004084">
    <property type="term" value="F:branched-chain-amino-acid transaminase activity"/>
    <property type="evidence" value="ECO:0007669"/>
    <property type="project" value="UniProtKB-EC"/>
</dbReference>
<evidence type="ECO:0000256" key="2">
    <source>
        <dbReference type="ARBA" id="ARBA00004931"/>
    </source>
</evidence>
<dbReference type="HOGENOM" id="CLU_020844_2_0_7"/>
<evidence type="ECO:0000256" key="7">
    <source>
        <dbReference type="ARBA" id="ARBA00048798"/>
    </source>
</evidence>
<comment type="catalytic activity">
    <reaction evidence="6">
        <text>L-valine + 2-oxoglutarate = 3-methyl-2-oxobutanoate + L-glutamate</text>
        <dbReference type="Rhea" id="RHEA:24813"/>
        <dbReference type="ChEBI" id="CHEBI:11851"/>
        <dbReference type="ChEBI" id="CHEBI:16810"/>
        <dbReference type="ChEBI" id="CHEBI:29985"/>
        <dbReference type="ChEBI" id="CHEBI:57762"/>
        <dbReference type="EC" id="2.6.1.42"/>
    </reaction>
</comment>
<evidence type="ECO:0000313" key="10">
    <source>
        <dbReference type="Proteomes" id="UP000000739"/>
    </source>
</evidence>
<evidence type="ECO:0000256" key="5">
    <source>
        <dbReference type="ARBA" id="ARBA00013053"/>
    </source>
</evidence>
<comment type="catalytic activity">
    <reaction evidence="8">
        <text>L-leucine + 2-oxoglutarate = 4-methyl-2-oxopentanoate + L-glutamate</text>
        <dbReference type="Rhea" id="RHEA:18321"/>
        <dbReference type="ChEBI" id="CHEBI:16810"/>
        <dbReference type="ChEBI" id="CHEBI:17865"/>
        <dbReference type="ChEBI" id="CHEBI:29985"/>
        <dbReference type="ChEBI" id="CHEBI:57427"/>
        <dbReference type="EC" id="2.6.1.42"/>
    </reaction>
</comment>
<comment type="pathway">
    <text evidence="3">Amino-acid biosynthesis; L-leucine biosynthesis; L-leucine from 3-methyl-2-oxobutanoate: step 4/4.</text>
</comment>
<dbReference type="InterPro" id="IPR036038">
    <property type="entry name" value="Aminotransferase-like"/>
</dbReference>
<organism evidence="9 10">
    <name type="scientific">Desulfatibacillum aliphaticivorans</name>
    <dbReference type="NCBI Taxonomy" id="218208"/>
    <lineage>
        <taxon>Bacteria</taxon>
        <taxon>Pseudomonadati</taxon>
        <taxon>Thermodesulfobacteriota</taxon>
        <taxon>Desulfobacteria</taxon>
        <taxon>Desulfobacterales</taxon>
        <taxon>Desulfatibacillaceae</taxon>
        <taxon>Desulfatibacillum</taxon>
    </lineage>
</organism>
<keyword evidence="9" id="KW-0808">Transferase</keyword>
<comment type="pathway">
    <text evidence="1">Amino-acid biosynthesis; L-isoleucine biosynthesis; L-isoleucine from 2-oxobutanoate: step 4/4.</text>
</comment>
<evidence type="ECO:0000256" key="4">
    <source>
        <dbReference type="ARBA" id="ARBA00009320"/>
    </source>
</evidence>
<dbReference type="EMBL" id="CP001322">
    <property type="protein sequence ID" value="ACL02933.1"/>
    <property type="molecule type" value="Genomic_DNA"/>
</dbReference>
<keyword evidence="9" id="KW-0032">Aminotransferase</keyword>
<dbReference type="AlphaFoldDB" id="B8F9I7"/>
<dbReference type="InterPro" id="IPR001544">
    <property type="entry name" value="Aminotrans_IV"/>
</dbReference>
<dbReference type="eggNOG" id="COG0115">
    <property type="taxonomic scope" value="Bacteria"/>
</dbReference>
<dbReference type="EC" id="2.6.1.42" evidence="5"/>
<dbReference type="RefSeq" id="WP_012610369.1">
    <property type="nucleotide sequence ID" value="NC_011768.1"/>
</dbReference>
<name>B8F9I7_DESAL</name>
<dbReference type="PANTHER" id="PTHR42743:SF11">
    <property type="entry name" value="AMINODEOXYCHORISMATE LYASE"/>
    <property type="match status" value="1"/>
</dbReference>
<evidence type="ECO:0000256" key="3">
    <source>
        <dbReference type="ARBA" id="ARBA00005072"/>
    </source>
</evidence>
<dbReference type="InterPro" id="IPR043131">
    <property type="entry name" value="BCAT-like_N"/>
</dbReference>
<protein>
    <recommendedName>
        <fullName evidence="5">branched-chain-amino-acid transaminase</fullName>
        <ecNumber evidence="5">2.6.1.42</ecNumber>
    </recommendedName>
</protein>
<comment type="catalytic activity">
    <reaction evidence="7">
        <text>L-isoleucine + 2-oxoglutarate = (S)-3-methyl-2-oxopentanoate + L-glutamate</text>
        <dbReference type="Rhea" id="RHEA:24801"/>
        <dbReference type="ChEBI" id="CHEBI:16810"/>
        <dbReference type="ChEBI" id="CHEBI:29985"/>
        <dbReference type="ChEBI" id="CHEBI:35146"/>
        <dbReference type="ChEBI" id="CHEBI:58045"/>
        <dbReference type="EC" id="2.6.1.42"/>
    </reaction>
</comment>
<gene>
    <name evidence="9" type="ordered locus">Dalk_1230</name>
</gene>
<dbReference type="PANTHER" id="PTHR42743">
    <property type="entry name" value="AMINO-ACID AMINOTRANSFERASE"/>
    <property type="match status" value="1"/>
</dbReference>
<dbReference type="Gene3D" id="3.20.10.10">
    <property type="entry name" value="D-amino Acid Aminotransferase, subunit A, domain 2"/>
    <property type="match status" value="1"/>
</dbReference>
<comment type="pathway">
    <text evidence="2">Amino-acid biosynthesis; L-valine biosynthesis; L-valine from pyruvate: step 4/4.</text>
</comment>
<evidence type="ECO:0000313" key="9">
    <source>
        <dbReference type="EMBL" id="ACL02933.1"/>
    </source>
</evidence>
<evidence type="ECO:0000256" key="6">
    <source>
        <dbReference type="ARBA" id="ARBA00048212"/>
    </source>
</evidence>
<dbReference type="InterPro" id="IPR050571">
    <property type="entry name" value="Class-IV_PLP-Dep_Aminotrnsfr"/>
</dbReference>
<dbReference type="Gene3D" id="3.30.470.10">
    <property type="match status" value="1"/>
</dbReference>
<evidence type="ECO:0000256" key="1">
    <source>
        <dbReference type="ARBA" id="ARBA00004824"/>
    </source>
</evidence>